<evidence type="ECO:0000313" key="5">
    <source>
        <dbReference type="Proteomes" id="UP000239203"/>
    </source>
</evidence>
<protein>
    <recommendedName>
        <fullName evidence="3">DUF8017 domain-containing protein</fullName>
    </recommendedName>
</protein>
<feature type="transmembrane region" description="Helical" evidence="2">
    <location>
        <begin position="21"/>
        <end position="43"/>
    </location>
</feature>
<name>A0A2S6GQL2_9PSEU</name>
<keyword evidence="2" id="KW-0812">Transmembrane</keyword>
<evidence type="ECO:0000259" key="3">
    <source>
        <dbReference type="Pfam" id="PF26056"/>
    </source>
</evidence>
<feature type="compositionally biased region" description="Low complexity" evidence="1">
    <location>
        <begin position="60"/>
        <end position="84"/>
    </location>
</feature>
<gene>
    <name evidence="4" type="ORF">CLV40_10774</name>
</gene>
<evidence type="ECO:0000256" key="2">
    <source>
        <dbReference type="SAM" id="Phobius"/>
    </source>
</evidence>
<comment type="caution">
    <text evidence="4">The sequence shown here is derived from an EMBL/GenBank/DDBJ whole genome shotgun (WGS) entry which is preliminary data.</text>
</comment>
<dbReference type="AlphaFoldDB" id="A0A2S6GQL2"/>
<dbReference type="Pfam" id="PF26056">
    <property type="entry name" value="DUF8017"/>
    <property type="match status" value="1"/>
</dbReference>
<keyword evidence="5" id="KW-1185">Reference proteome</keyword>
<dbReference type="Proteomes" id="UP000239203">
    <property type="component" value="Unassembled WGS sequence"/>
</dbReference>
<evidence type="ECO:0000313" key="4">
    <source>
        <dbReference type="EMBL" id="PPK67411.1"/>
    </source>
</evidence>
<feature type="region of interest" description="Disordered" evidence="1">
    <location>
        <begin position="53"/>
        <end position="86"/>
    </location>
</feature>
<dbReference type="RefSeq" id="WP_104479530.1">
    <property type="nucleotide sequence ID" value="NZ_CP154825.1"/>
</dbReference>
<reference evidence="4 5" key="1">
    <citation type="submission" date="2018-02" db="EMBL/GenBank/DDBJ databases">
        <title>Genomic Encyclopedia of Archaeal and Bacterial Type Strains, Phase II (KMG-II): from individual species to whole genera.</title>
        <authorList>
            <person name="Goeker M."/>
        </authorList>
    </citation>
    <scope>NUCLEOTIDE SEQUENCE [LARGE SCALE GENOMIC DNA]</scope>
    <source>
        <strain evidence="4 5">YU 961-1</strain>
    </source>
</reference>
<evidence type="ECO:0000256" key="1">
    <source>
        <dbReference type="SAM" id="MobiDB-lite"/>
    </source>
</evidence>
<proteinExistence type="predicted"/>
<dbReference type="EMBL" id="PTIX01000007">
    <property type="protein sequence ID" value="PPK67411.1"/>
    <property type="molecule type" value="Genomic_DNA"/>
</dbReference>
<dbReference type="InterPro" id="IPR058330">
    <property type="entry name" value="DUF8017"/>
</dbReference>
<organism evidence="4 5">
    <name type="scientific">Actinokineospora auranticolor</name>
    <dbReference type="NCBI Taxonomy" id="155976"/>
    <lineage>
        <taxon>Bacteria</taxon>
        <taxon>Bacillati</taxon>
        <taxon>Actinomycetota</taxon>
        <taxon>Actinomycetes</taxon>
        <taxon>Pseudonocardiales</taxon>
        <taxon>Pseudonocardiaceae</taxon>
        <taxon>Actinokineospora</taxon>
    </lineage>
</organism>
<keyword evidence="2" id="KW-1133">Transmembrane helix</keyword>
<sequence>MSGAYQGFGTFSAPPPRRKTPLVVGLVLLLVVVAGAVITGSLLEHTEPGTPVAQDGIWMTSTTGTTTSRRRTTTTTTTAGGSSAPVAPDWQTVRSSREKAAYDVPKDWEVGAPDLVVGFEDNEKNPVVLMHDVTTYLPEACPNAAGSYRGHTGFVSAGDLDLSEASRIGTRAFADAAALNADNTRSPVSYTDPKPAKVDSGRVDAYVATATLTVDHPGPCPSPTVLFTGVAFKSGTKTVLFMMYQDQGVSDSLPADIADKVISSLRPA</sequence>
<feature type="domain" description="DUF8017" evidence="3">
    <location>
        <begin position="84"/>
        <end position="267"/>
    </location>
</feature>
<keyword evidence="2" id="KW-0472">Membrane</keyword>
<dbReference type="OrthoDB" id="3614545at2"/>
<accession>A0A2S6GQL2</accession>